<dbReference type="SUPFAM" id="SSF52418">
    <property type="entry name" value="Nucleoside phosphorylase/phosphoribosyltransferase catalytic domain"/>
    <property type="match status" value="1"/>
</dbReference>
<protein>
    <recommendedName>
        <fullName evidence="5">Anthranilate phosphoribosyltransferase</fullName>
        <ecNumber evidence="5">2.4.2.18</ecNumber>
    </recommendedName>
</protein>
<evidence type="ECO:0000313" key="9">
    <source>
        <dbReference type="Proteomes" id="UP000216057"/>
    </source>
</evidence>
<keyword evidence="3 5" id="KW-0822">Tryptophan biosynthesis</keyword>
<comment type="function">
    <text evidence="5">Catalyzes the transfer of the phosphoribosyl group of 5-phosphorylribose-1-pyrophosphate (PRPP) to anthranilate to yield N-(5'-phosphoribosyl)-anthranilate (PRA).</text>
</comment>
<feature type="domain" description="Glycosyl transferase family 3 N-terminal" evidence="7">
    <location>
        <begin position="44"/>
        <end position="106"/>
    </location>
</feature>
<evidence type="ECO:0000256" key="5">
    <source>
        <dbReference type="HAMAP-Rule" id="MF_00211"/>
    </source>
</evidence>
<dbReference type="Proteomes" id="UP000216057">
    <property type="component" value="Unassembled WGS sequence"/>
</dbReference>
<evidence type="ECO:0000256" key="3">
    <source>
        <dbReference type="ARBA" id="ARBA00022822"/>
    </source>
</evidence>
<dbReference type="InterPro" id="IPR035902">
    <property type="entry name" value="Nuc_phospho_transferase"/>
</dbReference>
<evidence type="ECO:0000259" key="6">
    <source>
        <dbReference type="Pfam" id="PF00591"/>
    </source>
</evidence>
<feature type="binding site" evidence="5">
    <location>
        <position position="128"/>
    </location>
    <ligand>
        <name>5-phospho-alpha-D-ribose 1-diphosphate</name>
        <dbReference type="ChEBI" id="CHEBI:58017"/>
    </ligand>
</feature>
<evidence type="ECO:0000256" key="2">
    <source>
        <dbReference type="ARBA" id="ARBA00022679"/>
    </source>
</evidence>
<feature type="binding site" evidence="5">
    <location>
        <position position="160"/>
    </location>
    <ligand>
        <name>5-phospho-alpha-D-ribose 1-diphosphate</name>
        <dbReference type="ChEBI" id="CHEBI:58017"/>
    </ligand>
</feature>
<evidence type="ECO:0000313" key="8">
    <source>
        <dbReference type="EMBL" id="OZG67477.1"/>
    </source>
</evidence>
<dbReference type="InterPro" id="IPR000312">
    <property type="entry name" value="Glycosyl_Trfase_fam3"/>
</dbReference>
<evidence type="ECO:0000256" key="1">
    <source>
        <dbReference type="ARBA" id="ARBA00022676"/>
    </source>
</evidence>
<dbReference type="Pfam" id="PF02885">
    <property type="entry name" value="Glycos_trans_3N"/>
    <property type="match status" value="1"/>
</dbReference>
<organism evidence="8 9">
    <name type="scientific">Bifidobacterium eulemuris</name>
    <dbReference type="NCBI Taxonomy" id="1765219"/>
    <lineage>
        <taxon>Bacteria</taxon>
        <taxon>Bacillati</taxon>
        <taxon>Actinomycetota</taxon>
        <taxon>Actinomycetes</taxon>
        <taxon>Bifidobacteriales</taxon>
        <taxon>Bifidobacteriaceae</taxon>
        <taxon>Bifidobacterium</taxon>
    </lineage>
</organism>
<gene>
    <name evidence="5" type="primary">trpD</name>
    <name evidence="8" type="ORF">BEUL_1568</name>
</gene>
<dbReference type="GO" id="GO:0000162">
    <property type="term" value="P:L-tryptophan biosynthetic process"/>
    <property type="evidence" value="ECO:0007669"/>
    <property type="project" value="UniProtKB-UniRule"/>
</dbReference>
<evidence type="ECO:0000256" key="4">
    <source>
        <dbReference type="ARBA" id="ARBA00023141"/>
    </source>
</evidence>
<dbReference type="EMBL" id="MWWZ01000008">
    <property type="protein sequence ID" value="OZG67477.1"/>
    <property type="molecule type" value="Genomic_DNA"/>
</dbReference>
<dbReference type="Pfam" id="PF00591">
    <property type="entry name" value="Glycos_transf_3"/>
    <property type="match status" value="1"/>
</dbReference>
<dbReference type="GO" id="GO:0005829">
    <property type="term" value="C:cytosol"/>
    <property type="evidence" value="ECO:0007669"/>
    <property type="project" value="TreeGrafter"/>
</dbReference>
<feature type="binding site" evidence="5">
    <location>
        <position position="206"/>
    </location>
    <ligand>
        <name>anthranilate</name>
        <dbReference type="ChEBI" id="CHEBI:16567"/>
        <label>2</label>
    </ligand>
</feature>
<keyword evidence="2 5" id="KW-0808">Transferase</keyword>
<feature type="binding site" evidence="5">
    <location>
        <begin position="123"/>
        <end position="124"/>
    </location>
    <ligand>
        <name>5-phospho-alpha-D-ribose 1-diphosphate</name>
        <dbReference type="ChEBI" id="CHEBI:58017"/>
    </ligand>
</feature>
<dbReference type="InterPro" id="IPR017459">
    <property type="entry name" value="Glycosyl_Trfase_fam3_N_dom"/>
</dbReference>
<dbReference type="PANTHER" id="PTHR43285:SF2">
    <property type="entry name" value="ANTHRANILATE PHOSPHORIBOSYLTRANSFERASE"/>
    <property type="match status" value="1"/>
</dbReference>
<dbReference type="GO" id="GO:0000287">
    <property type="term" value="F:magnesium ion binding"/>
    <property type="evidence" value="ECO:0007669"/>
    <property type="project" value="UniProtKB-UniRule"/>
</dbReference>
<dbReference type="EC" id="2.4.2.18" evidence="5"/>
<feature type="binding site" evidence="5">
    <location>
        <position position="132"/>
    </location>
    <ligand>
        <name>Mg(2+)</name>
        <dbReference type="ChEBI" id="CHEBI:18420"/>
        <label>1</label>
    </ligand>
</feature>
<sequence>MRGETIRDTDVPADDNAGRLQWRTEHNNDVACVKEGIMAEITWKSILTKLVGGNHLTAEESEWFVDDLMQGNADPAAVGAVLATQQQLGLTADEVRGAAKAMVAHAVPLHVAGETTDIVGTGGDGAATVNLSTMASVVAASTGVKIVKHGNRAASSKSGAADCLEALGLPLELDPQAVGEIADEVGITFAFAKTFHPAMRFVGPIRAALGVPCVFNVLGPLTNPATPKHMAIGCANRAMSPIMAAVYAANGQSGMVYTSQEGLDELAPTGPVSVWEFKDGQVSETEFDPIEELGLAKVSLDDLRGGEPEYNARAARDFFAGKDVPFRTTALLNAASAIVADGRQVPADASLAERFKVAYGIAEQAVDSGKAEALLNKWIEAAKARA</sequence>
<dbReference type="PANTHER" id="PTHR43285">
    <property type="entry name" value="ANTHRANILATE PHOSPHORIBOSYLTRANSFERASE"/>
    <property type="match status" value="1"/>
</dbReference>
<feature type="binding site" evidence="5">
    <location>
        <position position="264"/>
    </location>
    <ligand>
        <name>Mg(2+)</name>
        <dbReference type="ChEBI" id="CHEBI:18420"/>
        <label>2</label>
    </ligand>
</feature>
<dbReference type="Gene3D" id="1.20.970.10">
    <property type="entry name" value="Transferase, Pyrimidine Nucleoside Phosphorylase, Chain C"/>
    <property type="match status" value="1"/>
</dbReference>
<reference evidence="8 9" key="1">
    <citation type="journal article" date="2017" name="BMC Genomics">
        <title>Comparative genomic and phylogenomic analyses of the Bifidobacteriaceae family.</title>
        <authorList>
            <person name="Lugli G.A."/>
            <person name="Milani C."/>
            <person name="Turroni F."/>
            <person name="Duranti S."/>
            <person name="Mancabelli L."/>
            <person name="Mangifesta M."/>
            <person name="Ferrario C."/>
            <person name="Modesto M."/>
            <person name="Mattarelli P."/>
            <person name="Jiri K."/>
            <person name="van Sinderen D."/>
            <person name="Ventura M."/>
        </authorList>
    </citation>
    <scope>NUCLEOTIDE SEQUENCE [LARGE SCALE GENOMIC DNA]</scope>
    <source>
        <strain evidence="8 9">DSM 100216</strain>
    </source>
</reference>
<dbReference type="AlphaFoldDB" id="A0A261G7Q7"/>
<keyword evidence="5" id="KW-0460">Magnesium</keyword>
<feature type="binding site" evidence="5">
    <location>
        <position position="265"/>
    </location>
    <ligand>
        <name>Mg(2+)</name>
        <dbReference type="ChEBI" id="CHEBI:18420"/>
        <label>1</label>
    </ligand>
</feature>
<dbReference type="SUPFAM" id="SSF47648">
    <property type="entry name" value="Nucleoside phosphorylase/phosphoribosyltransferase N-terminal domain"/>
    <property type="match status" value="1"/>
</dbReference>
<dbReference type="GO" id="GO:0004048">
    <property type="term" value="F:anthranilate phosphoribosyltransferase activity"/>
    <property type="evidence" value="ECO:0007669"/>
    <property type="project" value="UniProtKB-UniRule"/>
</dbReference>
<dbReference type="InterPro" id="IPR036320">
    <property type="entry name" value="Glycosyl_Trfase_fam3_N_dom_sf"/>
</dbReference>
<accession>A0A261G7Q7</accession>
<feature type="binding site" evidence="5">
    <location>
        <position position="120"/>
    </location>
    <ligand>
        <name>5-phospho-alpha-D-ribose 1-diphosphate</name>
        <dbReference type="ChEBI" id="CHEBI:58017"/>
    </ligand>
</feature>
<keyword evidence="1 5" id="KW-0328">Glycosyltransferase</keyword>
<comment type="subunit">
    <text evidence="5">Homodimer.</text>
</comment>
<evidence type="ECO:0000259" key="7">
    <source>
        <dbReference type="Pfam" id="PF02885"/>
    </source>
</evidence>
<comment type="pathway">
    <text evidence="5">Amino-acid biosynthesis; L-tryptophan biosynthesis; L-tryptophan from chorismate: step 2/5.</text>
</comment>
<dbReference type="Gene3D" id="3.40.1030.10">
    <property type="entry name" value="Nucleoside phosphorylase/phosphoribosyltransferase catalytic domain"/>
    <property type="match status" value="1"/>
</dbReference>
<comment type="catalytic activity">
    <reaction evidence="5">
        <text>N-(5-phospho-beta-D-ribosyl)anthranilate + diphosphate = 5-phospho-alpha-D-ribose 1-diphosphate + anthranilate</text>
        <dbReference type="Rhea" id="RHEA:11768"/>
        <dbReference type="ChEBI" id="CHEBI:16567"/>
        <dbReference type="ChEBI" id="CHEBI:18277"/>
        <dbReference type="ChEBI" id="CHEBI:33019"/>
        <dbReference type="ChEBI" id="CHEBI:58017"/>
        <dbReference type="EC" id="2.4.2.18"/>
    </reaction>
</comment>
<comment type="caution">
    <text evidence="5">Lacks conserved residue(s) required for the propagation of feature annotation.</text>
</comment>
<dbReference type="NCBIfam" id="TIGR01245">
    <property type="entry name" value="trpD"/>
    <property type="match status" value="1"/>
</dbReference>
<keyword evidence="4 5" id="KW-0057">Aromatic amino acid biosynthesis</keyword>
<comment type="similarity">
    <text evidence="5">Belongs to the anthranilate phosphoribosyltransferase family.</text>
</comment>
<dbReference type="UniPathway" id="UPA00035">
    <property type="reaction ID" value="UER00041"/>
</dbReference>
<feature type="binding site" evidence="5">
    <location>
        <position position="151"/>
    </location>
    <ligand>
        <name>anthranilate</name>
        <dbReference type="ChEBI" id="CHEBI:16567"/>
        <label>1</label>
    </ligand>
</feature>
<keyword evidence="5" id="KW-0028">Amino-acid biosynthesis</keyword>
<feature type="binding site" evidence="5">
    <location>
        <position position="120"/>
    </location>
    <ligand>
        <name>anthranilate</name>
        <dbReference type="ChEBI" id="CHEBI:16567"/>
        <label>1</label>
    </ligand>
</feature>
<dbReference type="InterPro" id="IPR005940">
    <property type="entry name" value="Anthranilate_Pribosyl_Tfrase"/>
</dbReference>
<comment type="cofactor">
    <cofactor evidence="5">
        <name>Mg(2+)</name>
        <dbReference type="ChEBI" id="CHEBI:18420"/>
    </cofactor>
    <text evidence="5">Binds 2 magnesium ions per monomer.</text>
</comment>
<dbReference type="HAMAP" id="MF_00211">
    <property type="entry name" value="TrpD"/>
    <property type="match status" value="1"/>
</dbReference>
<feature type="domain" description="Glycosyl transferase family 3" evidence="6">
    <location>
        <begin position="114"/>
        <end position="371"/>
    </location>
</feature>
<feature type="binding site" evidence="5">
    <location>
        <begin position="148"/>
        <end position="156"/>
    </location>
    <ligand>
        <name>5-phospho-alpha-D-ribose 1-diphosphate</name>
        <dbReference type="ChEBI" id="CHEBI:58017"/>
    </ligand>
</feature>
<proteinExistence type="inferred from homology"/>
<name>A0A261G7Q7_9BIFI</name>
<feature type="binding site" evidence="5">
    <location>
        <position position="265"/>
    </location>
    <ligand>
        <name>Mg(2+)</name>
        <dbReference type="ChEBI" id="CHEBI:18420"/>
        <label>2</label>
    </ligand>
</feature>
<keyword evidence="5" id="KW-0479">Metal-binding</keyword>
<feature type="binding site" evidence="5">
    <location>
        <begin position="130"/>
        <end position="133"/>
    </location>
    <ligand>
        <name>5-phospho-alpha-D-ribose 1-diphosphate</name>
        <dbReference type="ChEBI" id="CHEBI:58017"/>
    </ligand>
</feature>
<comment type="caution">
    <text evidence="8">The sequence shown here is derived from an EMBL/GenBank/DDBJ whole genome shotgun (WGS) entry which is preliminary data.</text>
</comment>